<sequence>MLLKQTWRTSLIAILTPLETNLLAENVTRVEFGSPNPRWVVLGHPRRSSNPRWSTRAGSSWVIRAGHPTRAGLPASASVVQPSSPTRVREPAVVYPGSTRASSVSWEHTQLVRREGGRLDSTLKGMNSLEDGCSIETDFMELPWKERARRSMDAPDEVTGGDCRPLDIVWYKGVGRVDGELGKATSQLDQLERSSKPQVKWFSSTSWEEGELILHVDGSSNIGGAGVGIVLTSLTWNTASRAVRCNFKATNTGSEYEALIARLTLSHQMGAENNQVFGVSQLIINQVQGEYQQKTIA</sequence>
<name>A0A8S9NYG6_BRACR</name>
<dbReference type="GO" id="GO:0003676">
    <property type="term" value="F:nucleic acid binding"/>
    <property type="evidence" value="ECO:0007669"/>
    <property type="project" value="InterPro"/>
</dbReference>
<reference evidence="1" key="1">
    <citation type="submission" date="2019-12" db="EMBL/GenBank/DDBJ databases">
        <title>Genome sequencing and annotation of Brassica cretica.</title>
        <authorList>
            <person name="Studholme D.J."/>
            <person name="Sarris P."/>
        </authorList>
    </citation>
    <scope>NUCLEOTIDE SEQUENCE</scope>
    <source>
        <strain evidence="1">PFS-109/04</strain>
        <tissue evidence="1">Leaf</tissue>
    </source>
</reference>
<proteinExistence type="predicted"/>
<dbReference type="PANTHER" id="PTHR48475">
    <property type="entry name" value="RIBONUCLEASE H"/>
    <property type="match status" value="1"/>
</dbReference>
<evidence type="ECO:0000313" key="1">
    <source>
        <dbReference type="EMBL" id="KAF3508489.1"/>
    </source>
</evidence>
<evidence type="ECO:0000313" key="2">
    <source>
        <dbReference type="Proteomes" id="UP000712600"/>
    </source>
</evidence>
<accession>A0A8S9NYG6</accession>
<gene>
    <name evidence="1" type="ORF">F2Q69_00006524</name>
</gene>
<dbReference type="Proteomes" id="UP000712600">
    <property type="component" value="Unassembled WGS sequence"/>
</dbReference>
<dbReference type="SUPFAM" id="SSF53098">
    <property type="entry name" value="Ribonuclease H-like"/>
    <property type="match status" value="1"/>
</dbReference>
<dbReference type="PANTHER" id="PTHR48475:SF2">
    <property type="entry name" value="RIBONUCLEASE H"/>
    <property type="match status" value="1"/>
</dbReference>
<dbReference type="AlphaFoldDB" id="A0A8S9NYG6"/>
<protein>
    <recommendedName>
        <fullName evidence="3">RNase H type-1 domain-containing protein</fullName>
    </recommendedName>
</protein>
<dbReference type="EMBL" id="QGKX02001521">
    <property type="protein sequence ID" value="KAF3508489.1"/>
    <property type="molecule type" value="Genomic_DNA"/>
</dbReference>
<evidence type="ECO:0008006" key="3">
    <source>
        <dbReference type="Google" id="ProtNLM"/>
    </source>
</evidence>
<comment type="caution">
    <text evidence="1">The sequence shown here is derived from an EMBL/GenBank/DDBJ whole genome shotgun (WGS) entry which is preliminary data.</text>
</comment>
<dbReference type="InterPro" id="IPR036397">
    <property type="entry name" value="RNaseH_sf"/>
</dbReference>
<dbReference type="Gene3D" id="3.30.420.10">
    <property type="entry name" value="Ribonuclease H-like superfamily/Ribonuclease H"/>
    <property type="match status" value="1"/>
</dbReference>
<dbReference type="InterPro" id="IPR012337">
    <property type="entry name" value="RNaseH-like_sf"/>
</dbReference>
<organism evidence="1 2">
    <name type="scientific">Brassica cretica</name>
    <name type="common">Mustard</name>
    <dbReference type="NCBI Taxonomy" id="69181"/>
    <lineage>
        <taxon>Eukaryota</taxon>
        <taxon>Viridiplantae</taxon>
        <taxon>Streptophyta</taxon>
        <taxon>Embryophyta</taxon>
        <taxon>Tracheophyta</taxon>
        <taxon>Spermatophyta</taxon>
        <taxon>Magnoliopsida</taxon>
        <taxon>eudicotyledons</taxon>
        <taxon>Gunneridae</taxon>
        <taxon>Pentapetalae</taxon>
        <taxon>rosids</taxon>
        <taxon>malvids</taxon>
        <taxon>Brassicales</taxon>
        <taxon>Brassicaceae</taxon>
        <taxon>Brassiceae</taxon>
        <taxon>Brassica</taxon>
    </lineage>
</organism>